<evidence type="ECO:0000313" key="4">
    <source>
        <dbReference type="Proteomes" id="UP001355653"/>
    </source>
</evidence>
<dbReference type="Pfam" id="PF03118">
    <property type="entry name" value="RNA_pol_A_CTD"/>
    <property type="match status" value="1"/>
</dbReference>
<keyword evidence="4" id="KW-1185">Reference proteome</keyword>
<dbReference type="RefSeq" id="WP_127449971.1">
    <property type="nucleotide sequence ID" value="NZ_JAROBY010000033.1"/>
</dbReference>
<keyword evidence="3" id="KW-0804">Transcription</keyword>
<comment type="caution">
    <text evidence="3">The sequence shown here is derived from an EMBL/GenBank/DDBJ whole genome shotgun (WGS) entry which is preliminary data.</text>
</comment>
<sequence>MLTNDTQMNKEDEQSDLPKLSNPALRALAGAGYHRLEQLSKTTEKEIMKLHGMGPKSLDPLRRALAEKGLTFADES</sequence>
<dbReference type="Proteomes" id="UP001355653">
    <property type="component" value="Unassembled WGS sequence"/>
</dbReference>
<evidence type="ECO:0000256" key="1">
    <source>
        <dbReference type="SAM" id="MobiDB-lite"/>
    </source>
</evidence>
<feature type="region of interest" description="Disordered" evidence="1">
    <location>
        <begin position="1"/>
        <end position="23"/>
    </location>
</feature>
<keyword evidence="3" id="KW-0240">DNA-directed RNA polymerase</keyword>
<dbReference type="GO" id="GO:0000428">
    <property type="term" value="C:DNA-directed RNA polymerase complex"/>
    <property type="evidence" value="ECO:0007669"/>
    <property type="project" value="UniProtKB-KW"/>
</dbReference>
<gene>
    <name evidence="3" type="ORF">P5G65_20160</name>
</gene>
<evidence type="ECO:0000259" key="2">
    <source>
        <dbReference type="Pfam" id="PF03118"/>
    </source>
</evidence>
<dbReference type="SUPFAM" id="SSF47789">
    <property type="entry name" value="C-terminal domain of RNA polymerase alpha subunit"/>
    <property type="match status" value="1"/>
</dbReference>
<dbReference type="EMBL" id="JAROBY010000033">
    <property type="protein sequence ID" value="MEB4796223.1"/>
    <property type="molecule type" value="Genomic_DNA"/>
</dbReference>
<proteinExistence type="predicted"/>
<feature type="domain" description="RNA polymerase alpha subunit C-terminal" evidence="2">
    <location>
        <begin position="20"/>
        <end position="67"/>
    </location>
</feature>
<dbReference type="InterPro" id="IPR011260">
    <property type="entry name" value="RNAP_asu_C"/>
</dbReference>
<organism evidence="3 4">
    <name type="scientific">Paenibacillus chondroitinus</name>
    <dbReference type="NCBI Taxonomy" id="59842"/>
    <lineage>
        <taxon>Bacteria</taxon>
        <taxon>Bacillati</taxon>
        <taxon>Bacillota</taxon>
        <taxon>Bacilli</taxon>
        <taxon>Bacillales</taxon>
        <taxon>Paenibacillaceae</taxon>
        <taxon>Paenibacillus</taxon>
    </lineage>
</organism>
<protein>
    <submittedName>
        <fullName evidence="3">DNA-directed RNA polymerase subunit alpha C-terminal domain-containing protein</fullName>
    </submittedName>
</protein>
<dbReference type="Gene3D" id="1.10.150.20">
    <property type="entry name" value="5' to 3' exonuclease, C-terminal subdomain"/>
    <property type="match status" value="1"/>
</dbReference>
<name>A0ABU6DEQ6_9BACL</name>
<accession>A0ABU6DEQ6</accession>
<evidence type="ECO:0000313" key="3">
    <source>
        <dbReference type="EMBL" id="MEB4796223.1"/>
    </source>
</evidence>
<reference evidence="3 4" key="1">
    <citation type="submission" date="2023-03" db="EMBL/GenBank/DDBJ databases">
        <title>Bacillus Genome Sequencing.</title>
        <authorList>
            <person name="Dunlap C."/>
        </authorList>
    </citation>
    <scope>NUCLEOTIDE SEQUENCE [LARGE SCALE GENOMIC DNA]</scope>
    <source>
        <strain evidence="3 4">NRS-1351</strain>
    </source>
</reference>